<sequence length="123" mass="13805">MTAHATFTPAEIAQVRLHRKTMQALESTLFAARQSSDPVRVLSEALIRQMDCEEFTQVIEAMLTIWNAEPADSDMCPHYGARMSLAEAANDVMHDYALEEGSYYRLRGAVDHAFGPALFRRAN</sequence>
<name>A0ABT5TDN1_9RHOB</name>
<dbReference type="RefSeq" id="WP_274353157.1">
    <property type="nucleotide sequence ID" value="NZ_JAQZSM010000016.1"/>
</dbReference>
<reference evidence="1" key="1">
    <citation type="submission" date="2023-02" db="EMBL/GenBank/DDBJ databases">
        <title>Description of Roseinatronobacter alkalisoli sp. nov., an alkaliphilic bacerium isolated from soda soil.</title>
        <authorList>
            <person name="Wei W."/>
        </authorList>
    </citation>
    <scope>NUCLEOTIDE SEQUENCE</scope>
    <source>
        <strain evidence="1">HJB301</strain>
    </source>
</reference>
<evidence type="ECO:0000313" key="1">
    <source>
        <dbReference type="EMBL" id="MDD7972481.1"/>
    </source>
</evidence>
<dbReference type="EMBL" id="JAQZSM010000016">
    <property type="protein sequence ID" value="MDD7972481.1"/>
    <property type="molecule type" value="Genomic_DNA"/>
</dbReference>
<keyword evidence="2" id="KW-1185">Reference proteome</keyword>
<gene>
    <name evidence="1" type="ORF">PUT78_15380</name>
</gene>
<comment type="caution">
    <text evidence="1">The sequence shown here is derived from an EMBL/GenBank/DDBJ whole genome shotgun (WGS) entry which is preliminary data.</text>
</comment>
<protein>
    <submittedName>
        <fullName evidence="1">Uncharacterized protein</fullName>
    </submittedName>
</protein>
<accession>A0ABT5TDN1</accession>
<dbReference type="Proteomes" id="UP001431784">
    <property type="component" value="Unassembled WGS sequence"/>
</dbReference>
<evidence type="ECO:0000313" key="2">
    <source>
        <dbReference type="Proteomes" id="UP001431784"/>
    </source>
</evidence>
<organism evidence="1 2">
    <name type="scientific">Roseinatronobacter alkalisoli</name>
    <dbReference type="NCBI Taxonomy" id="3028235"/>
    <lineage>
        <taxon>Bacteria</taxon>
        <taxon>Pseudomonadati</taxon>
        <taxon>Pseudomonadota</taxon>
        <taxon>Alphaproteobacteria</taxon>
        <taxon>Rhodobacterales</taxon>
        <taxon>Paracoccaceae</taxon>
        <taxon>Roseinatronobacter</taxon>
    </lineage>
</organism>
<proteinExistence type="predicted"/>